<evidence type="ECO:0000259" key="4">
    <source>
        <dbReference type="Pfam" id="PF10254"/>
    </source>
</evidence>
<feature type="compositionally biased region" description="Polar residues" evidence="3">
    <location>
        <begin position="367"/>
        <end position="377"/>
    </location>
</feature>
<keyword evidence="6" id="KW-1185">Reference proteome</keyword>
<protein>
    <submittedName>
        <fullName evidence="7">Phosphofurin acidic cluster sorting protein 2-like</fullName>
    </submittedName>
</protein>
<dbReference type="Pfam" id="PF10254">
    <property type="entry name" value="Pacs-1"/>
    <property type="match status" value="1"/>
</dbReference>
<dbReference type="InParanoid" id="A0A6P8HYY0"/>
<gene>
    <name evidence="7" type="primary">LOC116294415</name>
</gene>
<feature type="compositionally biased region" description="Basic and acidic residues" evidence="3">
    <location>
        <begin position="357"/>
        <end position="366"/>
    </location>
</feature>
<evidence type="ECO:0000313" key="6">
    <source>
        <dbReference type="Proteomes" id="UP000515163"/>
    </source>
</evidence>
<feature type="region of interest" description="Disordered" evidence="3">
    <location>
        <begin position="342"/>
        <end position="414"/>
    </location>
</feature>
<dbReference type="OrthoDB" id="28829at2759"/>
<dbReference type="KEGG" id="aten:116294415"/>
<dbReference type="AlphaFoldDB" id="A0A6P8HYY0"/>
<dbReference type="GO" id="GO:0072659">
    <property type="term" value="P:protein localization to plasma membrane"/>
    <property type="evidence" value="ECO:0007669"/>
    <property type="project" value="TreeGrafter"/>
</dbReference>
<name>A0A6P8HYY0_ACTTE</name>
<proteinExistence type="inferred from homology"/>
<organism evidence="6 7">
    <name type="scientific">Actinia tenebrosa</name>
    <name type="common">Australian red waratah sea anemone</name>
    <dbReference type="NCBI Taxonomy" id="6105"/>
    <lineage>
        <taxon>Eukaryota</taxon>
        <taxon>Metazoa</taxon>
        <taxon>Cnidaria</taxon>
        <taxon>Anthozoa</taxon>
        <taxon>Hexacorallia</taxon>
        <taxon>Actiniaria</taxon>
        <taxon>Actiniidae</taxon>
        <taxon>Actinia</taxon>
    </lineage>
</organism>
<dbReference type="InterPro" id="IPR019381">
    <property type="entry name" value="PACS1/2_C"/>
</dbReference>
<evidence type="ECO:0000313" key="7">
    <source>
        <dbReference type="RefSeq" id="XP_031557870.1"/>
    </source>
</evidence>
<feature type="domain" description="Phosphofurin acidic cluster sorting protein 1/2 C-terminal" evidence="4">
    <location>
        <begin position="439"/>
        <end position="844"/>
    </location>
</feature>
<dbReference type="Pfam" id="PF25332">
    <property type="entry name" value="C2_PACS_N"/>
    <property type="match status" value="1"/>
</dbReference>
<sequence>MADQGKSRTDGREISVSLNPERPVPMKFFATWEVERTSPNCIPRICNLKLTRLEVIKCLEANLTEVIISVSMQGSRRTLRSNEIILRKSGLIDTELDLAFSLQYPHFLKRNGNNLQIMLQRRKRYKNRTILGFKTLAVGVVNMGQVLQFNMDNQLKLYAKGSSSPVARFTVSSLTSQPVDTDVDRNTSRPGGPYDREGESSDDEDDYSMSDQEASDSGGDPDMIEDDPRRGRKLRHGKIELQAKHQSNFKKKFIALLKKFKVADEELESSTDQYLDIDMSPPENEMITDDFLFGTDDLDDESDFEADFLDQDNVSISSTPKPSLRPFFDMRSSCEIVPAQAKINEEDEPTVQSMSHSDNDERHTSTETECNIDTLSPPSEMDTHSDNTSTSDPTTGELEAPLKRSTSFKERDKSELIAVHMNKRRKSDIELQLPKRSLSDQLTTAFPSNDQIPENVLLVNTAEWQGQLLALKLWDQDVRMICTRCNSDLEAVFSTIVSKYQKFCNNNSCSPPSIRIGIAGSEPYISAVLRPYVEQLSSKPPDWQSYIRFLVIPFGALPIAKYLAALDSTYNSMFMDTVWKEAFEQSQSTVDFNVISERVTTYMTAKTVIHNLPIAEALINTKHKGTEEGSSQVFVPFVCDVRIGSTDPYLDDEVITTSGQPSSTGTQPIQSTTRGDQQAPTPAVSQSPPAASSSPPNKESGMVTFPSQPGNELMDLQVDYWLVAGNKKEATKCSLKTTFKSLVVTRLPTSEEPSALSLMAVTKERKQRGFESMMRSIKKTKEKDPDSKNQPIVANLSKLICTTKGQSSTLNVIIDGVQWSEVKFFSLSSQWPTHVKQFPIGLFSRVETNY</sequence>
<dbReference type="InterPro" id="IPR057541">
    <property type="entry name" value="PACS1/2_N"/>
</dbReference>
<feature type="region of interest" description="Disordered" evidence="3">
    <location>
        <begin position="171"/>
        <end position="231"/>
    </location>
</feature>
<feature type="region of interest" description="Disordered" evidence="3">
    <location>
        <begin position="651"/>
        <end position="709"/>
    </location>
</feature>
<keyword evidence="2" id="KW-0597">Phosphoprotein</keyword>
<evidence type="ECO:0000256" key="1">
    <source>
        <dbReference type="ARBA" id="ARBA00008590"/>
    </source>
</evidence>
<reference evidence="7" key="1">
    <citation type="submission" date="2025-08" db="UniProtKB">
        <authorList>
            <consortium name="RefSeq"/>
        </authorList>
    </citation>
    <scope>IDENTIFICATION</scope>
    <source>
        <tissue evidence="7">Tentacle</tissue>
    </source>
</reference>
<dbReference type="PANTHER" id="PTHR13280">
    <property type="entry name" value="PHOSPHOFURIN ACIDIC CLUSTER SORTING PROTEIN"/>
    <property type="match status" value="1"/>
</dbReference>
<accession>A0A6P8HYY0</accession>
<feature type="domain" description="Phosphofurin acidic cluster sorting protein 1/2 N-terminal C2" evidence="5">
    <location>
        <begin position="24"/>
        <end position="178"/>
    </location>
</feature>
<dbReference type="GeneID" id="116294415"/>
<comment type="similarity">
    <text evidence="1">Belongs to the PACS family.</text>
</comment>
<dbReference type="RefSeq" id="XP_031557870.1">
    <property type="nucleotide sequence ID" value="XM_031702010.1"/>
</dbReference>
<dbReference type="FunCoup" id="A0A6P8HYY0">
    <property type="interactions" value="2305"/>
</dbReference>
<dbReference type="Proteomes" id="UP000515163">
    <property type="component" value="Unplaced"/>
</dbReference>
<evidence type="ECO:0000256" key="3">
    <source>
        <dbReference type="SAM" id="MobiDB-lite"/>
    </source>
</evidence>
<feature type="compositionally biased region" description="Low complexity" evidence="3">
    <location>
        <begin position="677"/>
        <end position="696"/>
    </location>
</feature>
<evidence type="ECO:0000259" key="5">
    <source>
        <dbReference type="Pfam" id="PF25332"/>
    </source>
</evidence>
<evidence type="ECO:0000256" key="2">
    <source>
        <dbReference type="ARBA" id="ARBA00022553"/>
    </source>
</evidence>
<dbReference type="PANTHER" id="PTHR13280:SF17">
    <property type="entry name" value="KRUEPPEL TARGET AT 95D, ISOFORM A"/>
    <property type="match status" value="1"/>
</dbReference>
<feature type="compositionally biased region" description="Low complexity" evidence="3">
    <location>
        <begin position="656"/>
        <end position="668"/>
    </location>
</feature>